<comment type="caution">
    <text evidence="2">The sequence shown here is derived from an EMBL/GenBank/DDBJ whole genome shotgun (WGS) entry which is preliminary data.</text>
</comment>
<dbReference type="InterPro" id="IPR032675">
    <property type="entry name" value="LRR_dom_sf"/>
</dbReference>
<dbReference type="Proteomes" id="UP001187192">
    <property type="component" value="Unassembled WGS sequence"/>
</dbReference>
<proteinExistence type="predicted"/>
<dbReference type="Gene3D" id="3.80.10.10">
    <property type="entry name" value="Ribonuclease Inhibitor"/>
    <property type="match status" value="2"/>
</dbReference>
<evidence type="ECO:0000259" key="1">
    <source>
        <dbReference type="Pfam" id="PF25019"/>
    </source>
</evidence>
<protein>
    <recommendedName>
        <fullName evidence="1">R13L1/DRL21-like LRR repeat region domain-containing protein</fullName>
    </recommendedName>
</protein>
<gene>
    <name evidence="2" type="ORF">TIFTF001_033592</name>
</gene>
<feature type="domain" description="R13L1/DRL21-like LRR repeat region" evidence="1">
    <location>
        <begin position="27"/>
        <end position="148"/>
    </location>
</feature>
<evidence type="ECO:0000313" key="2">
    <source>
        <dbReference type="EMBL" id="GMN64517.1"/>
    </source>
</evidence>
<reference evidence="2" key="1">
    <citation type="submission" date="2023-07" db="EMBL/GenBank/DDBJ databases">
        <title>draft genome sequence of fig (Ficus carica).</title>
        <authorList>
            <person name="Takahashi T."/>
            <person name="Nishimura K."/>
        </authorList>
    </citation>
    <scope>NUCLEOTIDE SEQUENCE</scope>
</reference>
<name>A0AA88DYG6_FICCA</name>
<dbReference type="SUPFAM" id="SSF52058">
    <property type="entry name" value="L domain-like"/>
    <property type="match status" value="1"/>
</dbReference>
<keyword evidence="3" id="KW-1185">Reference proteome</keyword>
<dbReference type="PANTHER" id="PTHR47186">
    <property type="entry name" value="LEUCINE-RICH REPEAT-CONTAINING PROTEIN 57"/>
    <property type="match status" value="1"/>
</dbReference>
<accession>A0AA88DYG6</accession>
<dbReference type="EMBL" id="BTGU01000184">
    <property type="protein sequence ID" value="GMN64517.1"/>
    <property type="molecule type" value="Genomic_DNA"/>
</dbReference>
<sequence>MPPQMCNLTNLETLIDFVLGENSGSRIKELGALQLLHGSLRISGLENVVDVGDVLEADLKNKEFLTELILQWNGGETEDTSKEREVLNVLEPHRKLKKLRIEGYKGTLPSLRALKIREMCLSGIANECFRASLTISFPFLERLSMANMYTLERWPTGANQEGRLFPRLKRISLSSCDKLTVGLPSGRLPSLKSIKISFCVQMVSVFPTSRRIDNACPSLESIKLIHCEKVESFSNMGLPSNLKVLHIESCEKLIAKRRNWNYQRLSNLQTLVLIGCKDLGLNSFPEKGLLPSALTYLFISDFRKLKPLNGKGFKHLTSLQYLSIGKCDKLECLPEEGLPLSLFTLSIYECPMLSERCQRKTGEDWPKIQHIPNIYIDNKQV</sequence>
<dbReference type="PANTHER" id="PTHR47186:SF3">
    <property type="entry name" value="OS09G0267800 PROTEIN"/>
    <property type="match status" value="1"/>
</dbReference>
<dbReference type="InterPro" id="IPR056789">
    <property type="entry name" value="LRR_R13L1-DRL21"/>
</dbReference>
<evidence type="ECO:0000313" key="3">
    <source>
        <dbReference type="Proteomes" id="UP001187192"/>
    </source>
</evidence>
<dbReference type="AlphaFoldDB" id="A0AA88DYG6"/>
<dbReference type="Pfam" id="PF25019">
    <property type="entry name" value="LRR_R13L1-DRL21"/>
    <property type="match status" value="1"/>
</dbReference>
<organism evidence="2 3">
    <name type="scientific">Ficus carica</name>
    <name type="common">Common fig</name>
    <dbReference type="NCBI Taxonomy" id="3494"/>
    <lineage>
        <taxon>Eukaryota</taxon>
        <taxon>Viridiplantae</taxon>
        <taxon>Streptophyta</taxon>
        <taxon>Embryophyta</taxon>
        <taxon>Tracheophyta</taxon>
        <taxon>Spermatophyta</taxon>
        <taxon>Magnoliopsida</taxon>
        <taxon>eudicotyledons</taxon>
        <taxon>Gunneridae</taxon>
        <taxon>Pentapetalae</taxon>
        <taxon>rosids</taxon>
        <taxon>fabids</taxon>
        <taxon>Rosales</taxon>
        <taxon>Moraceae</taxon>
        <taxon>Ficeae</taxon>
        <taxon>Ficus</taxon>
    </lineage>
</organism>